<feature type="compositionally biased region" description="Basic and acidic residues" evidence="1">
    <location>
        <begin position="304"/>
        <end position="315"/>
    </location>
</feature>
<accession>Q65XK4</accession>
<reference evidence="3" key="2">
    <citation type="journal article" date="2008" name="Nucleic Acids Res.">
        <title>The rice annotation project database (RAP-DB): 2008 update.</title>
        <authorList>
            <consortium name="The rice annotation project (RAP)"/>
        </authorList>
    </citation>
    <scope>GENOME REANNOTATION</scope>
    <source>
        <strain evidence="3">cv. Nipponbare</strain>
    </source>
</reference>
<sequence>MCQPPHLPHLFFPFPSLSPSRAAGGAGGRPSRRPNRGTHLARRRGRPAPAGDNGDAASAVVGAGWCPLHERCGVCGVLDAHQLVRLAAAARAPCYFQFGEADTEHAAAIGVAVEVAAGVVGVRRRDSGTAGMAYWQRATSLARKRRSSGQFSRRWPDMPQRLQAAGFGRGGPGGSDRNKVGEAVERQRPRCPPSKPPSPRRLILVTGTGSCPPHCPPSTSSLPTTARVITRAARRSSVVLPIGRRPSRRPFSLPVAARPGAPSPRQSPPVAPSSSPAVTHLFAACHAVHPAGRRTRERRRERRGGRVGERRREGETGSEEEGDGSGIDMWGPREPTFY</sequence>
<reference evidence="3" key="1">
    <citation type="journal article" date="2005" name="Nature">
        <title>The map-based sequence of the rice genome.</title>
        <authorList>
            <consortium name="International rice genome sequencing project (IRGSP)"/>
            <person name="Matsumoto T."/>
            <person name="Wu J."/>
            <person name="Kanamori H."/>
            <person name="Katayose Y."/>
            <person name="Fujisawa M."/>
            <person name="Namiki N."/>
            <person name="Mizuno H."/>
            <person name="Yamamoto K."/>
            <person name="Antonio B.A."/>
            <person name="Baba T."/>
            <person name="Sakata K."/>
            <person name="Nagamura Y."/>
            <person name="Aoki H."/>
            <person name="Arikawa K."/>
            <person name="Arita K."/>
            <person name="Bito T."/>
            <person name="Chiden Y."/>
            <person name="Fujitsuka N."/>
            <person name="Fukunaka R."/>
            <person name="Hamada M."/>
            <person name="Harada C."/>
            <person name="Hayashi A."/>
            <person name="Hijishita S."/>
            <person name="Honda M."/>
            <person name="Hosokawa S."/>
            <person name="Ichikawa Y."/>
            <person name="Idonuma A."/>
            <person name="Iijima M."/>
            <person name="Ikeda M."/>
            <person name="Ikeno M."/>
            <person name="Ito K."/>
            <person name="Ito S."/>
            <person name="Ito T."/>
            <person name="Ito Y."/>
            <person name="Ito Y."/>
            <person name="Iwabuchi A."/>
            <person name="Kamiya K."/>
            <person name="Karasawa W."/>
            <person name="Kurita K."/>
            <person name="Katagiri S."/>
            <person name="Kikuta A."/>
            <person name="Kobayashi H."/>
            <person name="Kobayashi N."/>
            <person name="Machita K."/>
            <person name="Maehara T."/>
            <person name="Masukawa M."/>
            <person name="Mizubayashi T."/>
            <person name="Mukai Y."/>
            <person name="Nagasaki H."/>
            <person name="Nagata Y."/>
            <person name="Naito S."/>
            <person name="Nakashima M."/>
            <person name="Nakama Y."/>
            <person name="Nakamichi Y."/>
            <person name="Nakamura M."/>
            <person name="Meguro A."/>
            <person name="Negishi M."/>
            <person name="Ohta I."/>
            <person name="Ohta T."/>
            <person name="Okamoto M."/>
            <person name="Ono N."/>
            <person name="Saji S."/>
            <person name="Sakaguchi M."/>
            <person name="Sakai K."/>
            <person name="Shibata M."/>
            <person name="Shimokawa T."/>
            <person name="Song J."/>
            <person name="Takazaki Y."/>
            <person name="Terasawa K."/>
            <person name="Tsugane M."/>
            <person name="Tsuji K."/>
            <person name="Ueda S."/>
            <person name="Waki K."/>
            <person name="Yamagata H."/>
            <person name="Yamamoto M."/>
            <person name="Yamamoto S."/>
            <person name="Yamane H."/>
            <person name="Yoshiki S."/>
            <person name="Yoshihara R."/>
            <person name="Yukawa K."/>
            <person name="Zhong H."/>
            <person name="Yano M."/>
            <person name="Yuan Q."/>
            <person name="Ouyang S."/>
            <person name="Liu J."/>
            <person name="Jones K.M."/>
            <person name="Gansberger K."/>
            <person name="Moffat K."/>
            <person name="Hill J."/>
            <person name="Bera J."/>
            <person name="Fadrosh D."/>
            <person name="Jin S."/>
            <person name="Johri S."/>
            <person name="Kim M."/>
            <person name="Overton L."/>
            <person name="Reardon M."/>
            <person name="Tsitrin T."/>
            <person name="Vuong H."/>
            <person name="Weaver B."/>
            <person name="Ciecko A."/>
            <person name="Tallon L."/>
            <person name="Jackson J."/>
            <person name="Pai G."/>
            <person name="Aken S.V."/>
            <person name="Utterback T."/>
            <person name="Reidmuller S."/>
            <person name="Feldblyum T."/>
            <person name="Hsiao J."/>
            <person name="Zismann V."/>
            <person name="Iobst S."/>
            <person name="de Vazeille A.R."/>
            <person name="Buell C.R."/>
            <person name="Ying K."/>
            <person name="Li Y."/>
            <person name="Lu T."/>
            <person name="Huang Y."/>
            <person name="Zhao Q."/>
            <person name="Feng Q."/>
            <person name="Zhang L."/>
            <person name="Zhu J."/>
            <person name="Weng Q."/>
            <person name="Mu J."/>
            <person name="Lu Y."/>
            <person name="Fan D."/>
            <person name="Liu Y."/>
            <person name="Guan J."/>
            <person name="Zhang Y."/>
            <person name="Yu S."/>
            <person name="Liu X."/>
            <person name="Zhang Y."/>
            <person name="Hong G."/>
            <person name="Han B."/>
            <person name="Choisne N."/>
            <person name="Demange N."/>
            <person name="Orjeda G."/>
            <person name="Samain S."/>
            <person name="Cattolico L."/>
            <person name="Pelletier E."/>
            <person name="Couloux A."/>
            <person name="Segurens B."/>
            <person name="Wincker P."/>
            <person name="D'Hont A."/>
            <person name="Scarpelli C."/>
            <person name="Weissenbach J."/>
            <person name="Salanoubat M."/>
            <person name="Quetier F."/>
            <person name="Yu Y."/>
            <person name="Kim H.R."/>
            <person name="Rambo T."/>
            <person name="Currie J."/>
            <person name="Collura K."/>
            <person name="Luo M."/>
            <person name="Yang T."/>
            <person name="Ammiraju J.S.S."/>
            <person name="Engler F."/>
            <person name="Soderlund C."/>
            <person name="Wing R.A."/>
            <person name="Palmer L.E."/>
            <person name="de la Bastide M."/>
            <person name="Spiegel L."/>
            <person name="Nascimento L."/>
            <person name="Zutavern T."/>
            <person name="O'Shaughnessy A."/>
            <person name="Dike S."/>
            <person name="Dedhia N."/>
            <person name="Preston R."/>
            <person name="Balija V."/>
            <person name="McCombie W.R."/>
            <person name="Chow T."/>
            <person name="Chen H."/>
            <person name="Chung M."/>
            <person name="Chen C."/>
            <person name="Shaw J."/>
            <person name="Wu H."/>
            <person name="Hsiao K."/>
            <person name="Chao Y."/>
            <person name="Chu M."/>
            <person name="Cheng C."/>
            <person name="Hour A."/>
            <person name="Lee P."/>
            <person name="Lin S."/>
            <person name="Lin Y."/>
            <person name="Liou J."/>
            <person name="Liu S."/>
            <person name="Hsing Y."/>
            <person name="Raghuvanshi S."/>
            <person name="Mohanty A."/>
            <person name="Bharti A.K."/>
            <person name="Gaur A."/>
            <person name="Gupta V."/>
            <person name="Kumar D."/>
            <person name="Ravi V."/>
            <person name="Vij S."/>
            <person name="Kapur A."/>
            <person name="Khurana P."/>
            <person name="Khurana P."/>
            <person name="Khurana J.P."/>
            <person name="Tyagi A.K."/>
            <person name="Gaikwad K."/>
            <person name="Singh A."/>
            <person name="Dalal V."/>
            <person name="Srivastava S."/>
            <person name="Dixit A."/>
            <person name="Pal A.K."/>
            <person name="Ghazi I.A."/>
            <person name="Yadav M."/>
            <person name="Pandit A."/>
            <person name="Bhargava A."/>
            <person name="Sureshbabu K."/>
            <person name="Batra K."/>
            <person name="Sharma T.R."/>
            <person name="Mohapatra T."/>
            <person name="Singh N.K."/>
            <person name="Messing J."/>
            <person name="Nelson A.B."/>
            <person name="Fuks G."/>
            <person name="Kavchok S."/>
            <person name="Keizer G."/>
            <person name="Linton E."/>
            <person name="Llaca V."/>
            <person name="Song R."/>
            <person name="Tanyolac B."/>
            <person name="Young S."/>
            <person name="Ho-Il K."/>
            <person name="Hahn J.H."/>
            <person name="Sangsakoo G."/>
            <person name="Vanavichit A."/>
            <person name="de Mattos Luiz.A.T."/>
            <person name="Zimmer P.D."/>
            <person name="Malone G."/>
            <person name="Dellagostin O."/>
            <person name="de Oliveira A.C."/>
            <person name="Bevan M."/>
            <person name="Bancroft I."/>
            <person name="Minx P."/>
            <person name="Cordum H."/>
            <person name="Wilson R."/>
            <person name="Cheng Z."/>
            <person name="Jin W."/>
            <person name="Jiang J."/>
            <person name="Leong S.A."/>
            <person name="Iwama H."/>
            <person name="Gojobori T."/>
            <person name="Itoh T."/>
            <person name="Niimura Y."/>
            <person name="Fujii Y."/>
            <person name="Habara T."/>
            <person name="Sakai H."/>
            <person name="Sato Y."/>
            <person name="Wilson G."/>
            <person name="Kumar K."/>
            <person name="McCouch S."/>
            <person name="Juretic N."/>
            <person name="Hoen D."/>
            <person name="Wright S."/>
            <person name="Bruskiewich R."/>
            <person name="Bureau T."/>
            <person name="Miyao A."/>
            <person name="Hirochika H."/>
            <person name="Nishikawa T."/>
            <person name="Kadowaki K."/>
            <person name="Sugiura M."/>
            <person name="Burr B."/>
            <person name="Sasaki T."/>
        </authorList>
    </citation>
    <scope>NUCLEOTIDE SEQUENCE [LARGE SCALE GENOMIC DNA]</scope>
    <source>
        <strain evidence="3">cv. Nipponbare</strain>
    </source>
</reference>
<proteinExistence type="predicted"/>
<feature type="region of interest" description="Disordered" evidence="1">
    <location>
        <begin position="20"/>
        <end position="55"/>
    </location>
</feature>
<dbReference type="AlphaFoldDB" id="Q65XK4"/>
<feature type="compositionally biased region" description="Basic residues" evidence="1">
    <location>
        <begin position="291"/>
        <end position="303"/>
    </location>
</feature>
<evidence type="ECO:0000256" key="1">
    <source>
        <dbReference type="SAM" id="MobiDB-lite"/>
    </source>
</evidence>
<name>Q65XK4_ORYSJ</name>
<dbReference type="Proteomes" id="UP000000763">
    <property type="component" value="Chromosome 5"/>
</dbReference>
<feature type="compositionally biased region" description="Pro residues" evidence="1">
    <location>
        <begin position="190"/>
        <end position="199"/>
    </location>
</feature>
<evidence type="ECO:0000313" key="3">
    <source>
        <dbReference type="Proteomes" id="UP000000763"/>
    </source>
</evidence>
<gene>
    <name evidence="2" type="primary">OJ1735_C10.14</name>
</gene>
<protein>
    <submittedName>
        <fullName evidence="2">Uncharacterized protein</fullName>
    </submittedName>
</protein>
<feature type="compositionally biased region" description="Basic and acidic residues" evidence="1">
    <location>
        <begin position="176"/>
        <end position="188"/>
    </location>
</feature>
<evidence type="ECO:0000313" key="2">
    <source>
        <dbReference type="EMBL" id="AAU44103.1"/>
    </source>
</evidence>
<feature type="region of interest" description="Disordered" evidence="1">
    <location>
        <begin position="243"/>
        <end position="338"/>
    </location>
</feature>
<dbReference type="EMBL" id="AC104284">
    <property type="protein sequence ID" value="AAU44103.1"/>
    <property type="molecule type" value="Genomic_DNA"/>
</dbReference>
<organism evidence="2 3">
    <name type="scientific">Oryza sativa subsp. japonica</name>
    <name type="common">Rice</name>
    <dbReference type="NCBI Taxonomy" id="39947"/>
    <lineage>
        <taxon>Eukaryota</taxon>
        <taxon>Viridiplantae</taxon>
        <taxon>Streptophyta</taxon>
        <taxon>Embryophyta</taxon>
        <taxon>Tracheophyta</taxon>
        <taxon>Spermatophyta</taxon>
        <taxon>Magnoliopsida</taxon>
        <taxon>Liliopsida</taxon>
        <taxon>Poales</taxon>
        <taxon>Poaceae</taxon>
        <taxon>BOP clade</taxon>
        <taxon>Oryzoideae</taxon>
        <taxon>Oryzeae</taxon>
        <taxon>Oryzinae</taxon>
        <taxon>Oryza</taxon>
        <taxon>Oryza sativa</taxon>
    </lineage>
</organism>
<feature type="region of interest" description="Disordered" evidence="1">
    <location>
        <begin position="166"/>
        <end position="200"/>
    </location>
</feature>
<feature type="compositionally biased region" description="Basic residues" evidence="1">
    <location>
        <begin position="30"/>
        <end position="46"/>
    </location>
</feature>
<feature type="compositionally biased region" description="Pro residues" evidence="1">
    <location>
        <begin position="261"/>
        <end position="271"/>
    </location>
</feature>